<dbReference type="Proteomes" id="UP001597459">
    <property type="component" value="Unassembled WGS sequence"/>
</dbReference>
<dbReference type="EMBL" id="JBHULX010000027">
    <property type="protein sequence ID" value="MFD2591846.1"/>
    <property type="molecule type" value="Genomic_DNA"/>
</dbReference>
<evidence type="ECO:0000313" key="1">
    <source>
        <dbReference type="EMBL" id="MFD2591846.1"/>
    </source>
</evidence>
<dbReference type="InterPro" id="IPR050708">
    <property type="entry name" value="T6SS_VgrG/RHS"/>
</dbReference>
<organism evidence="1 2">
    <name type="scientific">Aquimarina hainanensis</name>
    <dbReference type="NCBI Taxonomy" id="1578017"/>
    <lineage>
        <taxon>Bacteria</taxon>
        <taxon>Pseudomonadati</taxon>
        <taxon>Bacteroidota</taxon>
        <taxon>Flavobacteriia</taxon>
        <taxon>Flavobacteriales</taxon>
        <taxon>Flavobacteriaceae</taxon>
        <taxon>Aquimarina</taxon>
    </lineage>
</organism>
<dbReference type="RefSeq" id="WP_378258480.1">
    <property type="nucleotide sequence ID" value="NZ_JBHSJV010000001.1"/>
</dbReference>
<dbReference type="PANTHER" id="PTHR32305">
    <property type="match status" value="1"/>
</dbReference>
<accession>A0ABW5N9M3</accession>
<dbReference type="SUPFAM" id="SSF58100">
    <property type="entry name" value="Bacterial hemolysins"/>
    <property type="match status" value="1"/>
</dbReference>
<dbReference type="NCBIfam" id="TIGR03696">
    <property type="entry name" value="Rhs_assc_core"/>
    <property type="match status" value="1"/>
</dbReference>
<gene>
    <name evidence="1" type="ORF">ACFSTE_13500</name>
</gene>
<reference evidence="2" key="1">
    <citation type="journal article" date="2019" name="Int. J. Syst. Evol. Microbiol.">
        <title>The Global Catalogue of Microorganisms (GCM) 10K type strain sequencing project: providing services to taxonomists for standard genome sequencing and annotation.</title>
        <authorList>
            <consortium name="The Broad Institute Genomics Platform"/>
            <consortium name="The Broad Institute Genome Sequencing Center for Infectious Disease"/>
            <person name="Wu L."/>
            <person name="Ma J."/>
        </authorList>
    </citation>
    <scope>NUCLEOTIDE SEQUENCE [LARGE SCALE GENOMIC DNA]</scope>
    <source>
        <strain evidence="2">KCTC 42423</strain>
    </source>
</reference>
<dbReference type="PANTHER" id="PTHR32305:SF15">
    <property type="entry name" value="PROTEIN RHSA-RELATED"/>
    <property type="match status" value="1"/>
</dbReference>
<name>A0ABW5N9M3_9FLAO</name>
<comment type="caution">
    <text evidence="1">The sequence shown here is derived from an EMBL/GenBank/DDBJ whole genome shotgun (WGS) entry which is preliminary data.</text>
</comment>
<evidence type="ECO:0000313" key="2">
    <source>
        <dbReference type="Proteomes" id="UP001597459"/>
    </source>
</evidence>
<keyword evidence="2" id="KW-1185">Reference proteome</keyword>
<protein>
    <submittedName>
        <fullName evidence="1">RHS repeat-associated core domain-containing protein</fullName>
    </submittedName>
</protein>
<proteinExistence type="predicted"/>
<dbReference type="InterPro" id="IPR022385">
    <property type="entry name" value="Rhs_assc_core"/>
</dbReference>
<dbReference type="Gene3D" id="1.10.287.1490">
    <property type="match status" value="1"/>
</dbReference>
<sequence length="3255" mass="366803">MKKEEITRKLGAYLLSILMMSSSFSPTYAYAKYLMGLTPSNTGFLQVDKEIIDFKGGSSKVDQVDLGTGNVALSASLFSVEGYNAKIRYSSEGVAKKASVWNRDQKQGVIGLGWSYPEHKIIRLTQQTGTLEDDKYLLYVKGNSFPLLFVSEDNEEKTYRIAKQPDWIIKHQKPKKDKEGNEIRSLEESQWRVYHPNGKIYIYGDGNLITHVSNGVEYNVKWSNWIGSSVSTGQSLLPISYNLSAIENVYGEQVKFFYTQQKEQVGSNGLEHTRATYLSKIVGLRGKSIEIKYNKKEAFEYQDPHTENNNISMDNDKDAYQERYENLYLSEVLLKNRKGILQRSIVFGHNFLNKGSELQKRLLTSITYKDAKGHIYQPSKLFNYFGIEKEIDGVYAGLTKNETKLYNAANGALYGAIKQQTLSEGVSYAYHYGKEQIQGSSKDIEIKFPKEPYNSKFKLSSKWSAPELFYGSDYVVAIFESQDLTLRQSYVKVYQWIGDRWIEKDIGQFDGYFYDRYYAKDQYTKGFLKQLKSNVFEAIGNTFPVAAGVLNGFEDALKDTGKTLYKVGDDISHGEIGKAIKDWFEGSFNGLKDIAKDIAAGLEKEVDELILIENQIFGSNETIFLDTQKKLYELRDKDASDNPRKVYHVTLQDHFFALTSSWGGQQVAIVQKNNLVPGEWITNREGVNIMSKFFTFDSGDNFVALLDEVTDFLYIYSWDGQIWSTYSKPLKTSFNARITSNSGKNNVEIALDGLLGPNGEEPEQRLDHRSAINAKNNMIIAVITDSQGINADVNLLYHDENMNWKSKGTQLNKKAALIGDNTHLNTDQLSRFSIFMGRDAKIDVKMGNSFAVLQTYNNEDENIPDVSDIPLVGTLIGSFVPDTKKINSTYGITWDENYDNISLTHLHSAAGQSGVESFIVGDVINKIGKSHSLIVGSNDALAPADGKNYAFRYTGSDFLSYQIESPYYTGSFANDVSTAIVEGANKAYKIPKFYQYDPNIEEWGEIGNASQEQIGTSEFIDSAINVSVEVLNIIVQVVSLAIPGLGEVAEVGETLETINNAANVAGTVSGLMEPVANEIVKDIIGTNHKSTSIANNYISVNGKLFHRQPSGSWLQVTNDEFTLNSNNRLVNRSNSIVDNFIPYTLKTPSGLENHIKLLRNGKVYESKKLSITNKIIHQDSISSTVGPGAYVSYGPANPNGFIQKNEYLEQFRPVIEATAEERSRNKRPAYKEATQVTLHKVTGDSFDTELYDYPVTRVSIQQGNETLGHHYYKYDKAGVAYNSVSKVALYGKVTDIPSSIDYGINEEIPLNNTDGGYTEYYYYNRYNSFGKQAKATGHVANHTLASFSDQDLITYQSSYDGDNVSFNKGGITVLDGHPYASLIYNTDQKVVSQDFTYYKVWEHDLMHQITNGNTLQETKTYTVRPVQKIKVIDGVAYKTNRNYEFNSSGNLVLRDKSIEGTSTDGLQEVHSTRYVYADEHYDSLRNQNRLGKPFITLESIKKGTQQETVTNVDVITYDQFMVRGKNVFAPKHFYKASEAYPINDYMNSADIISKIEADLIGQDRDEIAYEEKITSISKGYFDAHKAIELILRKEDDLKSEIHGLNTEMHVLSRDIEEFKLRIADDKNAVKNLHEEIKGLYTDIDGFNTSIQGEYAKIKEAQDNIDSYNTFLNGFLVGLSLGFKAISDNKKIASLKDDISGYRSAIRQLYQNIQQKRNEISSKRTSVTDLLDQSNELTGKITTIETALNDETALYHDFHEQIETLLVKSHETIKNYRLISLDTDKHTAAVNDVTSLQVKRIHDKYLETLERLNIAIANLPELTSSLNVNLLNSKVLEHKAHLTSLLERHKVAVDYIQGLPEQLQGYGSYQHKWVRTNTIMSRDSETGIPIVVSDTEDNSYSTVLDPNHKKPMVTYKGINIKDINEGGVKYYGFEEGASLLGGQLNQESHTGDYSIKLNGKKGILPGVVLDNNKRNILSAWIKSGQTNIPTFFKVGNTNTKSFSADQEWKYIEAFIEIGASEVQIEGVGDLLIDDLLIRPVSVKTAVTVRDDNGMISASINNNGNTIKHLFDDAQRHFVSLEDQGRAIGYSHHFYGRGLQIDGVYNPDKPNNNLRVGFQGKSVYKGDLPNGISISKSTLNEEYGFGYGISFIAESDFGVSSESLRLERDGPALNIDNIFTGESTQVKIGKRKHFLITKIREVLHVYADGELIKQLNVNGLDSGDIVVTGSVRKLFAGGSPILSMRYLDGLARSIQHQYFYNDYDNKITGKIVSGTIYNGWGNPILQTKPALDNYSEQQYSLSYDSNFANYDGNRLTGNLFSFYKTRKEGTSTYDTSEIKDHYKMFDKTVYSKDALQRVVSVHHTGITDVDLNKTRTFYQDAIGRELETELGISTSNELKFATTTTRKRDNDKSVVHDTFGRLIASKDGNSVSEQTYSYKTNGHKISSRLPLSFQNNDKTKYTNSLETLDLLGDQSLMYSIDEGSSYTVKNKKGLPVFISTEDFSAQGTDISWRYFKYDTQDRPIESGIAIVSGVFNAEKMVLLANLPVWLSDIVTTPVKTWVYDQADQNTIDINTKGRVAEQTSLSNGTSVTTKFTYNPRGQVVEKTTQVNQGDSNLVKYQYYSNGKIKNITYPNGTEVAYTYDLNGRLYGIGSVTDQFIYAKYGYGINGKVIQKNFNNETIANRIQYTLQENQKEQNVTVANKVLFKEKLNYTKNNTDYYKGLVVEKEEINELQQRTEWKYTYDNRYQLTKVDKNQSGVISDHSYTYDVNGNLQEYTNSLDVSQNVNYNYQEGSNKLRSASEEANAIGLYTKIGNTPFSNNTRLTYDKLTRKVISINQQGTQEAISFTYDAYNRRVQKVKTGAEGQKEILSYTWGTRSLPLYESYSNRQADISSPTEWSKVYIYGEEYAPIAMIHNGKTYYFIRDYQSSLRYVIDASDNTTKEKYVYNPYGKIEYSYQEDVNQPLGTYLYTGQEYDHEVGIYNFKARQYDPIRRIFLQPDPKHINYSPYTYANNNPVNFVDRNGKNPLYILDHIEDELPARELSKTGIVVTYEDIFGKTLEELPDLSKVGFDGNVTIMAHGYKGVTSKIGVRTGNARMFIEKQSFTEELGTYLGTAKIDEINLNFGICHSADCSTGTSVLDEFGQSLADQSSKTINAVGFTENVGYTTKAGGLSNVFLSGTNTQKPFGHVRDFNNLSQGNISNNALDRSLNETGHIDITTAEFRQGLGPYGVSKTFKPRNFLERAGAKIGGFFKWY</sequence>
<dbReference type="Gene3D" id="2.180.10.10">
    <property type="entry name" value="RHS repeat-associated core"/>
    <property type="match status" value="1"/>
</dbReference>